<keyword evidence="1" id="KW-0812">Transmembrane</keyword>
<evidence type="ECO:0000256" key="1">
    <source>
        <dbReference type="SAM" id="Phobius"/>
    </source>
</evidence>
<keyword evidence="1" id="KW-0472">Membrane</keyword>
<feature type="transmembrane region" description="Helical" evidence="1">
    <location>
        <begin position="70"/>
        <end position="91"/>
    </location>
</feature>
<keyword evidence="1" id="KW-1133">Transmembrane helix</keyword>
<feature type="transmembrane region" description="Helical" evidence="1">
    <location>
        <begin position="143"/>
        <end position="159"/>
    </location>
</feature>
<feature type="non-terminal residue" evidence="2">
    <location>
        <position position="203"/>
    </location>
</feature>
<evidence type="ECO:0000313" key="2">
    <source>
        <dbReference type="EMBL" id="SVC17014.1"/>
    </source>
</evidence>
<dbReference type="AlphaFoldDB" id="A0A382JWV5"/>
<feature type="transmembrane region" description="Helical" evidence="1">
    <location>
        <begin position="171"/>
        <end position="191"/>
    </location>
</feature>
<dbReference type="EMBL" id="UINC01077154">
    <property type="protein sequence ID" value="SVC17014.1"/>
    <property type="molecule type" value="Genomic_DNA"/>
</dbReference>
<feature type="transmembrane region" description="Helical" evidence="1">
    <location>
        <begin position="29"/>
        <end position="50"/>
    </location>
</feature>
<proteinExistence type="predicted"/>
<gene>
    <name evidence="2" type="ORF">METZ01_LOCUS269868</name>
</gene>
<organism evidence="2">
    <name type="scientific">marine metagenome</name>
    <dbReference type="NCBI Taxonomy" id="408172"/>
    <lineage>
        <taxon>unclassified sequences</taxon>
        <taxon>metagenomes</taxon>
        <taxon>ecological metagenomes</taxon>
    </lineage>
</organism>
<sequence length="203" mass="22581">MPAEHDASSAPARERRAYIPAVGPRLKRLLFVVFALFVLLAINAVYLAGVTVSEAVTGQTYQNWFYMNMFIVHLVLGVLIIIPILVFGILHMVKAYGRPNRRAIRAGVGLFAVALILLASGVVLTRLEGIIVINDETIRSMAYWAHVITPLLAAWLFVLHRLAGEGIKWQIGLRWTMVAAVIGVVMVVWQMQDPRQWSVEGPL</sequence>
<protein>
    <submittedName>
        <fullName evidence="2">Uncharacterized protein</fullName>
    </submittedName>
</protein>
<feature type="transmembrane region" description="Helical" evidence="1">
    <location>
        <begin position="103"/>
        <end position="123"/>
    </location>
</feature>
<accession>A0A382JWV5</accession>
<reference evidence="2" key="1">
    <citation type="submission" date="2018-05" db="EMBL/GenBank/DDBJ databases">
        <authorList>
            <person name="Lanie J.A."/>
            <person name="Ng W.-L."/>
            <person name="Kazmierczak K.M."/>
            <person name="Andrzejewski T.M."/>
            <person name="Davidsen T.M."/>
            <person name="Wayne K.J."/>
            <person name="Tettelin H."/>
            <person name="Glass J.I."/>
            <person name="Rusch D."/>
            <person name="Podicherti R."/>
            <person name="Tsui H.-C.T."/>
            <person name="Winkler M.E."/>
        </authorList>
    </citation>
    <scope>NUCLEOTIDE SEQUENCE</scope>
</reference>
<name>A0A382JWV5_9ZZZZ</name>